<evidence type="ECO:0000313" key="2">
    <source>
        <dbReference type="EMBL" id="MFL4468362.1"/>
    </source>
</evidence>
<dbReference type="InterPro" id="IPR035897">
    <property type="entry name" value="Toll_tir_struct_dom_sf"/>
</dbReference>
<protein>
    <submittedName>
        <fullName evidence="2">Toll/interleukin-1 receptor domain-containing protein</fullName>
    </submittedName>
</protein>
<accession>A0ABW8UN43</accession>
<dbReference type="Gene3D" id="3.40.50.10140">
    <property type="entry name" value="Toll/interleukin-1 receptor homology (TIR) domain"/>
    <property type="match status" value="1"/>
</dbReference>
<gene>
    <name evidence="2" type="ORF">ACERZ8_00190</name>
</gene>
<sequence length="383" mass="41140">MLPTPLQVILCHKDGGDTLRRAIQSGFRGQGTGYLSGGDDLNVPIRRLTAAPPSSASALLSGPLHTLLVVLIDKALTEDTALLQFINDASSLIEQTDPQNALLLIDIDGSFDAFCEGAPDASWSQAIQARDLGEDAVQSTVATLIALNLATQAVTRGTALVPDKLQFFVSHAKIDGQPLARTLADQIKRLPGFAGFYDADDIAPGTNWKKVLQQGVQDSVLIVLRSKAFEGRVWCLQEVHWAEEFGSPIVVVDLLHDLIHPPSQLNLGQNFSIRVPDGNIYRIIFIALREGLRARLHFRTVQAFVDTGILPTGDLRVLVRRPTMLSLFAACKAMNGGTIVYPDPALSDGEFHAAAAIVAAADEDIALTTPQTIMADPSRGGLT</sequence>
<dbReference type="Pfam" id="PF13676">
    <property type="entry name" value="TIR_2"/>
    <property type="match status" value="1"/>
</dbReference>
<evidence type="ECO:0000313" key="3">
    <source>
        <dbReference type="Proteomes" id="UP001627408"/>
    </source>
</evidence>
<dbReference type="SUPFAM" id="SSF52200">
    <property type="entry name" value="Toll/Interleukin receptor TIR domain"/>
    <property type="match status" value="1"/>
</dbReference>
<dbReference type="Proteomes" id="UP001627408">
    <property type="component" value="Unassembled WGS sequence"/>
</dbReference>
<comment type="caution">
    <text evidence="2">The sequence shown here is derived from an EMBL/GenBank/DDBJ whole genome shotgun (WGS) entry which is preliminary data.</text>
</comment>
<reference evidence="2 3" key="1">
    <citation type="submission" date="2024-08" db="EMBL/GenBank/DDBJ databases">
        <title>Tateyamaria sp. nov., isolated from marine algae.</title>
        <authorList>
            <person name="Choi B.J."/>
            <person name="Kim J.M."/>
            <person name="Lee J.K."/>
            <person name="Choi D.G."/>
            <person name="Bayburt H."/>
            <person name="Baek J.H."/>
            <person name="Han D.M."/>
            <person name="Jeon C.O."/>
        </authorList>
    </citation>
    <scope>NUCLEOTIDE SEQUENCE [LARGE SCALE GENOMIC DNA]</scope>
    <source>
        <strain evidence="2 3">KMU-156</strain>
    </source>
</reference>
<name>A0ABW8UN43_9RHOB</name>
<evidence type="ECO:0000259" key="1">
    <source>
        <dbReference type="Pfam" id="PF13676"/>
    </source>
</evidence>
<dbReference type="RefSeq" id="WP_407590116.1">
    <property type="nucleotide sequence ID" value="NZ_JBHDIY010000002.1"/>
</dbReference>
<organism evidence="2 3">
    <name type="scientific">Tateyamaria armeniaca</name>
    <dbReference type="NCBI Taxonomy" id="2518930"/>
    <lineage>
        <taxon>Bacteria</taxon>
        <taxon>Pseudomonadati</taxon>
        <taxon>Pseudomonadota</taxon>
        <taxon>Alphaproteobacteria</taxon>
        <taxon>Rhodobacterales</taxon>
        <taxon>Roseobacteraceae</taxon>
        <taxon>Tateyamaria</taxon>
    </lineage>
</organism>
<dbReference type="EMBL" id="JBHDIY010000002">
    <property type="protein sequence ID" value="MFL4468362.1"/>
    <property type="molecule type" value="Genomic_DNA"/>
</dbReference>
<keyword evidence="2" id="KW-0675">Receptor</keyword>
<dbReference type="InterPro" id="IPR000157">
    <property type="entry name" value="TIR_dom"/>
</dbReference>
<feature type="domain" description="TIR" evidence="1">
    <location>
        <begin position="167"/>
        <end position="256"/>
    </location>
</feature>
<keyword evidence="3" id="KW-1185">Reference proteome</keyword>
<proteinExistence type="predicted"/>